<evidence type="ECO:0000256" key="1">
    <source>
        <dbReference type="ARBA" id="ARBA00022993"/>
    </source>
</evidence>
<protein>
    <submittedName>
        <fullName evidence="6">Flavoprotein domain-containing protein</fullName>
    </submittedName>
</protein>
<dbReference type="Pfam" id="PF02441">
    <property type="entry name" value="Flavoprotein"/>
    <property type="match status" value="1"/>
</dbReference>
<dbReference type="AlphaFoldDB" id="A0A1I8FZP8"/>
<evidence type="ECO:0000256" key="2">
    <source>
        <dbReference type="ARBA" id="ARBA00038350"/>
    </source>
</evidence>
<dbReference type="Gene3D" id="3.40.50.1950">
    <property type="entry name" value="Flavin prenyltransferase-like"/>
    <property type="match status" value="1"/>
</dbReference>
<comment type="similarity">
    <text evidence="2">Belongs to the HFCD (homooligomeric flavin containing Cys decarboxylase) superfamily.</text>
</comment>
<dbReference type="GO" id="GO:0004633">
    <property type="term" value="F:phosphopantothenoylcysteine decarboxylase activity"/>
    <property type="evidence" value="ECO:0007669"/>
    <property type="project" value="TreeGrafter"/>
</dbReference>
<sequence length="225" mass="23941">ASNTESEPVAEERSGSKMSGAATKRKRRVLLGCTGSVASIKVPQMCQGLLDRGLDVAVVCTQSAEHFLARADCSMPEGVTRVWRDSDEWSSWQARGDPVVHIDLRNWADLLLLAPLDANTLAKLSCGLCDNLLTCIARAWPVGDIGRPIIFALAMNSAMYQHPLTAKHVAVLKNTLGYVEVPVVAKTLMCGEVGAGAMAEPDTIVEAVMKALSSVSGGLNGVSFF</sequence>
<name>A0A1I8FZP8_9PLAT</name>
<dbReference type="Proteomes" id="UP000095280">
    <property type="component" value="Unplaced"/>
</dbReference>
<dbReference type="InterPro" id="IPR003382">
    <property type="entry name" value="Flavoprotein"/>
</dbReference>
<dbReference type="GO" id="GO:0015937">
    <property type="term" value="P:coenzyme A biosynthetic process"/>
    <property type="evidence" value="ECO:0007669"/>
    <property type="project" value="UniProtKB-KW"/>
</dbReference>
<evidence type="ECO:0000259" key="4">
    <source>
        <dbReference type="Pfam" id="PF02441"/>
    </source>
</evidence>
<dbReference type="InterPro" id="IPR036551">
    <property type="entry name" value="Flavin_trans-like"/>
</dbReference>
<dbReference type="GO" id="GO:0071513">
    <property type="term" value="C:phosphopantothenoylcysteine decarboxylase complex"/>
    <property type="evidence" value="ECO:0007669"/>
    <property type="project" value="TreeGrafter"/>
</dbReference>
<dbReference type="PANTHER" id="PTHR14359:SF6">
    <property type="entry name" value="PHOSPHOPANTOTHENOYLCYSTEINE DECARBOXYLASE"/>
    <property type="match status" value="1"/>
</dbReference>
<accession>A0A1I8FZP8</accession>
<dbReference type="SUPFAM" id="SSF52507">
    <property type="entry name" value="Homo-oligomeric flavin-containing Cys decarboxylases, HFCD"/>
    <property type="match status" value="1"/>
</dbReference>
<evidence type="ECO:0000256" key="3">
    <source>
        <dbReference type="SAM" id="MobiDB-lite"/>
    </source>
</evidence>
<feature type="domain" description="Flavoprotein" evidence="4">
    <location>
        <begin position="28"/>
        <end position="211"/>
    </location>
</feature>
<dbReference type="GO" id="GO:0010181">
    <property type="term" value="F:FMN binding"/>
    <property type="evidence" value="ECO:0007669"/>
    <property type="project" value="TreeGrafter"/>
</dbReference>
<keyword evidence="1" id="KW-0173">Coenzyme A biosynthesis</keyword>
<feature type="region of interest" description="Disordered" evidence="3">
    <location>
        <begin position="1"/>
        <end position="23"/>
    </location>
</feature>
<organism evidence="5 6">
    <name type="scientific">Macrostomum lignano</name>
    <dbReference type="NCBI Taxonomy" id="282301"/>
    <lineage>
        <taxon>Eukaryota</taxon>
        <taxon>Metazoa</taxon>
        <taxon>Spiralia</taxon>
        <taxon>Lophotrochozoa</taxon>
        <taxon>Platyhelminthes</taxon>
        <taxon>Rhabditophora</taxon>
        <taxon>Macrostomorpha</taxon>
        <taxon>Macrostomida</taxon>
        <taxon>Macrostomidae</taxon>
        <taxon>Macrostomum</taxon>
    </lineage>
</organism>
<dbReference type="WBParaSite" id="maker-uti_cns_0000449-snap-gene-1.19-mRNA-1">
    <property type="protein sequence ID" value="maker-uti_cns_0000449-snap-gene-1.19-mRNA-1"/>
    <property type="gene ID" value="maker-uti_cns_0000449-snap-gene-1.19"/>
</dbReference>
<proteinExistence type="inferred from homology"/>
<dbReference type="PANTHER" id="PTHR14359">
    <property type="entry name" value="HOMO-OLIGOMERIC FLAVIN CONTAINING CYS DECARBOXYLASE FAMILY"/>
    <property type="match status" value="1"/>
</dbReference>
<evidence type="ECO:0000313" key="6">
    <source>
        <dbReference type="WBParaSite" id="maker-uti_cns_0000449-snap-gene-1.19-mRNA-1"/>
    </source>
</evidence>
<reference evidence="6" key="1">
    <citation type="submission" date="2016-11" db="UniProtKB">
        <authorList>
            <consortium name="WormBaseParasite"/>
        </authorList>
    </citation>
    <scope>IDENTIFICATION</scope>
</reference>
<keyword evidence="5" id="KW-1185">Reference proteome</keyword>
<evidence type="ECO:0000313" key="5">
    <source>
        <dbReference type="Proteomes" id="UP000095280"/>
    </source>
</evidence>